<reference evidence="7" key="1">
    <citation type="journal article" date="2014" name="Int. J. Syst. Evol. Microbiol.">
        <title>Complete genome of a new Firmicutes species belonging to the dominant human colonic microbiota ('Ruminococcus bicirculans') reveals two chromosomes and a selective capacity to utilize plant glucans.</title>
        <authorList>
            <consortium name="NISC Comparative Sequencing Program"/>
            <person name="Wegmann U."/>
            <person name="Louis P."/>
            <person name="Goesmann A."/>
            <person name="Henrissat B."/>
            <person name="Duncan S.H."/>
            <person name="Flint H.J."/>
        </authorList>
    </citation>
    <scope>NUCLEOTIDE SEQUENCE</scope>
    <source>
        <strain evidence="7">CGMCC 1.15931</strain>
    </source>
</reference>
<evidence type="ECO:0000313" key="7">
    <source>
        <dbReference type="EMBL" id="GGC11001.1"/>
    </source>
</evidence>
<evidence type="ECO:0000313" key="9">
    <source>
        <dbReference type="Proteomes" id="UP000430634"/>
    </source>
</evidence>
<reference evidence="8 9" key="3">
    <citation type="submission" date="2019-11" db="EMBL/GenBank/DDBJ databases">
        <title>Type strains purchased from KCTC, JCM and DSMZ.</title>
        <authorList>
            <person name="Lu H."/>
        </authorList>
    </citation>
    <scope>NUCLEOTIDE SEQUENCE [LARGE SCALE GENOMIC DNA]</scope>
    <source>
        <strain evidence="8 9">KCTC 52429</strain>
    </source>
</reference>
<dbReference type="EMBL" id="WNKZ01000050">
    <property type="protein sequence ID" value="MTV54391.1"/>
    <property type="molecule type" value="Genomic_DNA"/>
</dbReference>
<feature type="transmembrane region" description="Helical" evidence="6">
    <location>
        <begin position="15"/>
        <end position="37"/>
    </location>
</feature>
<evidence type="ECO:0000256" key="6">
    <source>
        <dbReference type="SAM" id="Phobius"/>
    </source>
</evidence>
<evidence type="ECO:0000313" key="10">
    <source>
        <dbReference type="Proteomes" id="UP000622638"/>
    </source>
</evidence>
<dbReference type="Pfam" id="PF07963">
    <property type="entry name" value="N_methyl"/>
    <property type="match status" value="1"/>
</dbReference>
<keyword evidence="3 6" id="KW-0812">Transmembrane</keyword>
<dbReference type="PANTHER" id="PTHR30093">
    <property type="entry name" value="GENERAL SECRETION PATHWAY PROTEIN G"/>
    <property type="match status" value="1"/>
</dbReference>
<keyword evidence="10" id="KW-1185">Reference proteome</keyword>
<dbReference type="Proteomes" id="UP000430634">
    <property type="component" value="Unassembled WGS sequence"/>
</dbReference>
<evidence type="ECO:0000256" key="5">
    <source>
        <dbReference type="ARBA" id="ARBA00023136"/>
    </source>
</evidence>
<dbReference type="PROSITE" id="PS00409">
    <property type="entry name" value="PROKAR_NTER_METHYL"/>
    <property type="match status" value="1"/>
</dbReference>
<reference evidence="7" key="4">
    <citation type="submission" date="2024-05" db="EMBL/GenBank/DDBJ databases">
        <authorList>
            <person name="Sun Q."/>
            <person name="Zhou Y."/>
        </authorList>
    </citation>
    <scope>NUCLEOTIDE SEQUENCE</scope>
    <source>
        <strain evidence="7">CGMCC 1.15931</strain>
    </source>
</reference>
<accession>A0A6I3SYI1</accession>
<dbReference type="NCBIfam" id="TIGR02532">
    <property type="entry name" value="IV_pilin_GFxxxE"/>
    <property type="match status" value="1"/>
</dbReference>
<dbReference type="GO" id="GO:0016020">
    <property type="term" value="C:membrane"/>
    <property type="evidence" value="ECO:0007669"/>
    <property type="project" value="UniProtKB-SubCell"/>
</dbReference>
<dbReference type="EMBL" id="BMKG01000015">
    <property type="protein sequence ID" value="GGC11001.1"/>
    <property type="molecule type" value="Genomic_DNA"/>
</dbReference>
<dbReference type="InterPro" id="IPR045584">
    <property type="entry name" value="Pilin-like"/>
</dbReference>
<dbReference type="RefSeq" id="WP_155471687.1">
    <property type="nucleotide sequence ID" value="NZ_BMKG01000015.1"/>
</dbReference>
<comment type="subcellular location">
    <subcellularLocation>
        <location evidence="1">Membrane</location>
        <topology evidence="1">Single-pass membrane protein</topology>
    </subcellularLocation>
</comment>
<keyword evidence="5 6" id="KW-0472">Membrane</keyword>
<organism evidence="8 9">
    <name type="scientific">Pseudoduganella buxea</name>
    <dbReference type="NCBI Taxonomy" id="1949069"/>
    <lineage>
        <taxon>Bacteria</taxon>
        <taxon>Pseudomonadati</taxon>
        <taxon>Pseudomonadota</taxon>
        <taxon>Betaproteobacteria</taxon>
        <taxon>Burkholderiales</taxon>
        <taxon>Oxalobacteraceae</taxon>
        <taxon>Telluria group</taxon>
        <taxon>Pseudoduganella</taxon>
    </lineage>
</organism>
<evidence type="ECO:0000313" key="8">
    <source>
        <dbReference type="EMBL" id="MTV54391.1"/>
    </source>
</evidence>
<evidence type="ECO:0000256" key="1">
    <source>
        <dbReference type="ARBA" id="ARBA00004167"/>
    </source>
</evidence>
<sequence>MQFKQVGSLSRAKQAGFTLIELIVVIVILGILAATALPRFADMGDDARVAKMAAARGSVLSAMSISHGEWLVRGNAPATVTLEGAAIDMTNGYPSASATGIVAAAGLSGDYKITHAAGVTTVEETGKSSCQFTYTQATATAAPVVGAAPALASC</sequence>
<dbReference type="Gene3D" id="3.30.700.10">
    <property type="entry name" value="Glycoprotein, Type 4 Pilin"/>
    <property type="match status" value="1"/>
</dbReference>
<protein>
    <submittedName>
        <fullName evidence="8">Prepilin-type N-terminal cleavage/methylation domain-containing protein</fullName>
    </submittedName>
</protein>
<gene>
    <name evidence="7" type="ORF">GCM10011572_35410</name>
    <name evidence="8" type="ORF">GM672_16795</name>
</gene>
<reference evidence="10" key="2">
    <citation type="journal article" date="2019" name="Int. J. Syst. Evol. Microbiol.">
        <title>The Global Catalogue of Microorganisms (GCM) 10K type strain sequencing project: providing services to taxonomists for standard genome sequencing and annotation.</title>
        <authorList>
            <consortium name="The Broad Institute Genomics Platform"/>
            <consortium name="The Broad Institute Genome Sequencing Center for Infectious Disease"/>
            <person name="Wu L."/>
            <person name="Ma J."/>
        </authorList>
    </citation>
    <scope>NUCLEOTIDE SEQUENCE [LARGE SCALE GENOMIC DNA]</scope>
    <source>
        <strain evidence="10">CGMCC 1.15931</strain>
    </source>
</reference>
<evidence type="ECO:0000256" key="2">
    <source>
        <dbReference type="ARBA" id="ARBA00022481"/>
    </source>
</evidence>
<comment type="caution">
    <text evidence="8">The sequence shown here is derived from an EMBL/GenBank/DDBJ whole genome shotgun (WGS) entry which is preliminary data.</text>
</comment>
<keyword evidence="4 6" id="KW-1133">Transmembrane helix</keyword>
<dbReference type="SUPFAM" id="SSF54523">
    <property type="entry name" value="Pili subunits"/>
    <property type="match status" value="1"/>
</dbReference>
<keyword evidence="2" id="KW-0488">Methylation</keyword>
<dbReference type="OrthoDB" id="8758816at2"/>
<evidence type="ECO:0000256" key="4">
    <source>
        <dbReference type="ARBA" id="ARBA00022989"/>
    </source>
</evidence>
<dbReference type="PANTHER" id="PTHR30093:SF44">
    <property type="entry name" value="TYPE II SECRETION SYSTEM CORE PROTEIN G"/>
    <property type="match status" value="1"/>
</dbReference>
<dbReference type="Proteomes" id="UP000622638">
    <property type="component" value="Unassembled WGS sequence"/>
</dbReference>
<evidence type="ECO:0000256" key="3">
    <source>
        <dbReference type="ARBA" id="ARBA00022692"/>
    </source>
</evidence>
<name>A0A6I3SYI1_9BURK</name>
<dbReference type="InterPro" id="IPR012902">
    <property type="entry name" value="N_methyl_site"/>
</dbReference>
<proteinExistence type="predicted"/>
<dbReference type="AlphaFoldDB" id="A0A6I3SYI1"/>